<keyword evidence="2" id="KW-0472">Membrane</keyword>
<dbReference type="RefSeq" id="WP_217778613.1">
    <property type="nucleotide sequence ID" value="NZ_JAHRWL010000002.1"/>
</dbReference>
<feature type="region of interest" description="Disordered" evidence="1">
    <location>
        <begin position="190"/>
        <end position="259"/>
    </location>
</feature>
<feature type="transmembrane region" description="Helical" evidence="2">
    <location>
        <begin position="487"/>
        <end position="511"/>
    </location>
</feature>
<gene>
    <name evidence="3" type="ORF">KUH32_11785</name>
</gene>
<organism evidence="3 4">
    <name type="scientific">Thalassococcus arenae</name>
    <dbReference type="NCBI Taxonomy" id="2851652"/>
    <lineage>
        <taxon>Bacteria</taxon>
        <taxon>Pseudomonadati</taxon>
        <taxon>Pseudomonadota</taxon>
        <taxon>Alphaproteobacteria</taxon>
        <taxon>Rhodobacterales</taxon>
        <taxon>Roseobacteraceae</taxon>
        <taxon>Thalassococcus</taxon>
    </lineage>
</organism>
<dbReference type="EMBL" id="JAHRWL010000002">
    <property type="protein sequence ID" value="MBV2360457.1"/>
    <property type="molecule type" value="Genomic_DNA"/>
</dbReference>
<proteinExistence type="predicted"/>
<keyword evidence="2" id="KW-1133">Transmembrane helix</keyword>
<evidence type="ECO:0000256" key="1">
    <source>
        <dbReference type="SAM" id="MobiDB-lite"/>
    </source>
</evidence>
<evidence type="ECO:0000313" key="3">
    <source>
        <dbReference type="EMBL" id="MBV2360457.1"/>
    </source>
</evidence>
<feature type="compositionally biased region" description="Pro residues" evidence="1">
    <location>
        <begin position="222"/>
        <end position="232"/>
    </location>
</feature>
<comment type="caution">
    <text evidence="3">The sequence shown here is derived from an EMBL/GenBank/DDBJ whole genome shotgun (WGS) entry which is preliminary data.</text>
</comment>
<feature type="compositionally biased region" description="Low complexity" evidence="1">
    <location>
        <begin position="356"/>
        <end position="365"/>
    </location>
</feature>
<evidence type="ECO:0008006" key="5">
    <source>
        <dbReference type="Google" id="ProtNLM"/>
    </source>
</evidence>
<keyword evidence="4" id="KW-1185">Reference proteome</keyword>
<sequence>MVPNFALSLSSEGITLLRRAGDVWLRGETVALDTDDLDTALGDLRDRALTQDDTAREVLLLLPNEQIRYLDFADPGGDRASRDAALRRELDGATPYPIDALRYDWSLAGDRIRAAAVALETLDEAEGFARAHGFVPVGFSTLAPRDAFVGAVDFGKAKSWDGPAPERMDEFVVQDATEIAVSAFLDAGQDDASEADADRPEPIGTPEDAVLARAPLDKPVTRPDPTPDPAPVPETSHATVSPDPADAAEQPAAGNPTVPVSSLATVAGRVSSNAVKNAAQDGPADDPDAEPTAAAPKEPGPSFSSIRAVRTAEPSAKAPRLSVTAEPPLPSRSRITPVASPDQALREAGISAPGLATDPDTAPDAQASRNGFFSRRPKPPARTEPPKTPPPAPKPAARPAAPVPAATTAPANPPKPPRSLASLGKSTAPAASDEAAPTGARSLAALRKSARAPEGSSAAAAALADERRRMTIFGAREEPKIGGKPRFLGLMLTTALLLFLLGVAAWAAVFVDEGLARFFGSGQDRAIVQAPVSETAPAMAEPAEPVTNDEGQDVQIAALQDADTSDTAPAALSPVRQPYAMTPEQAEATYAATGIWPRAPTAPLDLQQDQVEDIYIASIDPAVGQFDAVALPDPRLLAQIPAPADPGLPPAAGLRFDFDDRGLVRATATGAMTPDGVRVFTGRPPVIPPLRTASASAQAPLALPDAPAQASAALAAFRPRLRPDTVVEDRERALLGGVSRAELARMRPVMRPRTAQEDATAAEPDEPATALAVRASLNPLKRPNNMAAIVQRAERVTPQAEAEPVRTAAAVAPRTVTPTAPSPSSVAQQATMRNAINLNRVNLIGVFGKPSSRRALVRLPSGRYQKVKVGDAIDGGRVATIDDDELRYTKGGRTIVLKMPRS</sequence>
<feature type="region of interest" description="Disordered" evidence="1">
    <location>
        <begin position="274"/>
        <end position="439"/>
    </location>
</feature>
<keyword evidence="2" id="KW-0812">Transmembrane</keyword>
<dbReference type="Proteomes" id="UP001166293">
    <property type="component" value="Unassembled WGS sequence"/>
</dbReference>
<protein>
    <recommendedName>
        <fullName evidence="5">Type IV pilus biogenesis</fullName>
    </recommendedName>
</protein>
<reference evidence="3" key="1">
    <citation type="submission" date="2021-06" db="EMBL/GenBank/DDBJ databases">
        <title>Thalassococcus sp. CAU 1522 isolated from sea sand, Republic of Korea.</title>
        <authorList>
            <person name="Kim W."/>
        </authorList>
    </citation>
    <scope>NUCLEOTIDE SEQUENCE</scope>
    <source>
        <strain evidence="3">CAU 1522</strain>
    </source>
</reference>
<feature type="compositionally biased region" description="Low complexity" evidence="1">
    <location>
        <begin position="397"/>
        <end position="410"/>
    </location>
</feature>
<accession>A0ABS6N8X0</accession>
<feature type="compositionally biased region" description="Pro residues" evidence="1">
    <location>
        <begin position="380"/>
        <end position="396"/>
    </location>
</feature>
<evidence type="ECO:0000256" key="2">
    <source>
        <dbReference type="SAM" id="Phobius"/>
    </source>
</evidence>
<name>A0ABS6N8X0_9RHOB</name>
<evidence type="ECO:0000313" key="4">
    <source>
        <dbReference type="Proteomes" id="UP001166293"/>
    </source>
</evidence>
<feature type="compositionally biased region" description="Low complexity" evidence="1">
    <location>
        <begin position="290"/>
        <end position="301"/>
    </location>
</feature>
<feature type="compositionally biased region" description="Low complexity" evidence="1">
    <location>
        <begin position="242"/>
        <end position="253"/>
    </location>
</feature>